<feature type="transmembrane region" description="Helical" evidence="1">
    <location>
        <begin position="51"/>
        <end position="68"/>
    </location>
</feature>
<comment type="caution">
    <text evidence="2">The sequence shown here is derived from an EMBL/GenBank/DDBJ whole genome shotgun (WGS) entry which is preliminary data.</text>
</comment>
<keyword evidence="3" id="KW-1185">Reference proteome</keyword>
<feature type="transmembrane region" description="Helical" evidence="1">
    <location>
        <begin position="12"/>
        <end position="31"/>
    </location>
</feature>
<gene>
    <name evidence="2" type="ORF">L9059_01875</name>
</gene>
<feature type="transmembrane region" description="Helical" evidence="1">
    <location>
        <begin position="114"/>
        <end position="140"/>
    </location>
</feature>
<protein>
    <submittedName>
        <fullName evidence="2">Uncharacterized protein</fullName>
    </submittedName>
</protein>
<keyword evidence="1" id="KW-1133">Transmembrane helix</keyword>
<evidence type="ECO:0000313" key="3">
    <source>
        <dbReference type="Proteomes" id="UP001299876"/>
    </source>
</evidence>
<proteinExistence type="predicted"/>
<evidence type="ECO:0000313" key="2">
    <source>
        <dbReference type="EMBL" id="MCK1788954.1"/>
    </source>
</evidence>
<dbReference type="Proteomes" id="UP001299876">
    <property type="component" value="Unassembled WGS sequence"/>
</dbReference>
<keyword evidence="1" id="KW-0812">Transmembrane</keyword>
<reference evidence="2 3" key="1">
    <citation type="submission" date="2022-02" db="EMBL/GenBank/DDBJ databases">
        <title>Comparative genomics of the first Antarctic Pseudomonas spp. capable of biotransforming 2,4,6-Trinitrotoluene.</title>
        <authorList>
            <person name="Cabrera M.A."/>
            <person name="Marquez S.L."/>
            <person name="Perez-Donoso J.M."/>
        </authorList>
    </citation>
    <scope>NUCLEOTIDE SEQUENCE [LARGE SCALE GENOMIC DNA]</scope>
    <source>
        <strain evidence="2 3">TNT19</strain>
    </source>
</reference>
<name>A0ABT0ETJ8_9PSED</name>
<feature type="transmembrane region" description="Helical" evidence="1">
    <location>
        <begin position="75"/>
        <end position="94"/>
    </location>
</feature>
<keyword evidence="1" id="KW-0472">Membrane</keyword>
<organism evidence="2 3">
    <name type="scientific">Pseudomonas violetae</name>
    <dbReference type="NCBI Taxonomy" id="2915813"/>
    <lineage>
        <taxon>Bacteria</taxon>
        <taxon>Pseudomonadati</taxon>
        <taxon>Pseudomonadota</taxon>
        <taxon>Gammaproteobacteria</taxon>
        <taxon>Pseudomonadales</taxon>
        <taxon>Pseudomonadaceae</taxon>
        <taxon>Pseudomonas</taxon>
    </lineage>
</organism>
<dbReference type="RefSeq" id="WP_247286565.1">
    <property type="nucleotide sequence ID" value="NZ_JAKNRW010000001.1"/>
</dbReference>
<sequence>MPTQHRTSKSKSVVGTFVLVAVIGLAIAALADWFLVLFNLGLELSGLTKNALLYYLACLVMSIGLMTMSQAVRRVGVFLALYPFGIILIFLIGFESLVADPAPAGSDLAKAGDQLALFNVALVQGFIWLTPVVVTGYYFLKAYREAQAKVSPHKPS</sequence>
<accession>A0ABT0ETJ8</accession>
<dbReference type="EMBL" id="JAKNRW010000001">
    <property type="protein sequence ID" value="MCK1788954.1"/>
    <property type="molecule type" value="Genomic_DNA"/>
</dbReference>
<evidence type="ECO:0000256" key="1">
    <source>
        <dbReference type="SAM" id="Phobius"/>
    </source>
</evidence>